<gene>
    <name evidence="1" type="ORF">SAMN04488006_1526</name>
</gene>
<dbReference type="AlphaFoldDB" id="A0A1I6Q5W7"/>
<sequence>MKALLTFFTIISLAFGKNDQEVFTMKAIFDGFEDDTYFFTDSEDETYYIQEVTAEVTKTYDLKDIKYNGKTFNVTYETQKRIDENNEPYEVFVITKLTLVE</sequence>
<accession>A0A1I6Q5W7</accession>
<evidence type="ECO:0000313" key="1">
    <source>
        <dbReference type="EMBL" id="SFS47879.1"/>
    </source>
</evidence>
<dbReference type="RefSeq" id="WP_090224451.1">
    <property type="nucleotide sequence ID" value="NZ_FOZP01000003.1"/>
</dbReference>
<protein>
    <recommendedName>
        <fullName evidence="3">DUF4377 domain-containing protein</fullName>
    </recommendedName>
</protein>
<evidence type="ECO:0000313" key="2">
    <source>
        <dbReference type="Proteomes" id="UP000199312"/>
    </source>
</evidence>
<dbReference type="OrthoDB" id="1163768at2"/>
<organism evidence="1 2">
    <name type="scientific">Lutibacter maritimus</name>
    <dbReference type="NCBI Taxonomy" id="593133"/>
    <lineage>
        <taxon>Bacteria</taxon>
        <taxon>Pseudomonadati</taxon>
        <taxon>Bacteroidota</taxon>
        <taxon>Flavobacteriia</taxon>
        <taxon>Flavobacteriales</taxon>
        <taxon>Flavobacteriaceae</taxon>
        <taxon>Lutibacter</taxon>
    </lineage>
</organism>
<name>A0A1I6Q5W7_9FLAO</name>
<evidence type="ECO:0008006" key="3">
    <source>
        <dbReference type="Google" id="ProtNLM"/>
    </source>
</evidence>
<dbReference type="Proteomes" id="UP000199312">
    <property type="component" value="Unassembled WGS sequence"/>
</dbReference>
<reference evidence="2" key="1">
    <citation type="submission" date="2016-10" db="EMBL/GenBank/DDBJ databases">
        <authorList>
            <person name="Varghese N."/>
            <person name="Submissions S."/>
        </authorList>
    </citation>
    <scope>NUCLEOTIDE SEQUENCE [LARGE SCALE GENOMIC DNA]</scope>
    <source>
        <strain evidence="2">DSM 24450</strain>
    </source>
</reference>
<dbReference type="EMBL" id="FOZP01000003">
    <property type="protein sequence ID" value="SFS47879.1"/>
    <property type="molecule type" value="Genomic_DNA"/>
</dbReference>
<dbReference type="STRING" id="593133.SAMN04488006_1526"/>
<proteinExistence type="predicted"/>
<keyword evidence="2" id="KW-1185">Reference proteome</keyword>